<protein>
    <recommendedName>
        <fullName evidence="2">5'-nucleotidase</fullName>
        <ecNumber evidence="2">3.1.3.5</ecNumber>
    </recommendedName>
</protein>
<gene>
    <name evidence="3" type="ORF">SAJA_02690</name>
</gene>
<dbReference type="InterPro" id="IPR036523">
    <property type="entry name" value="SurE-like_sf"/>
</dbReference>
<dbReference type="Gene3D" id="3.40.1210.10">
    <property type="entry name" value="Survival protein SurE-like phosphatase/nucleotidase"/>
    <property type="match status" value="1"/>
</dbReference>
<name>A0A423Q0C3_9GAMM</name>
<keyword evidence="4" id="KW-1185">Reference proteome</keyword>
<proteinExistence type="predicted"/>
<dbReference type="InParanoid" id="A0A423Q0C3"/>
<dbReference type="EMBL" id="AYKG01000005">
    <property type="protein sequence ID" value="ROO31454.1"/>
    <property type="molecule type" value="Genomic_DNA"/>
</dbReference>
<evidence type="ECO:0000313" key="4">
    <source>
        <dbReference type="Proteomes" id="UP000285310"/>
    </source>
</evidence>
<evidence type="ECO:0000256" key="2">
    <source>
        <dbReference type="ARBA" id="ARBA00012643"/>
    </source>
</evidence>
<reference evidence="3 4" key="1">
    <citation type="submission" date="2013-10" db="EMBL/GenBank/DDBJ databases">
        <title>Salinisphaera japonica YTM-1 Genome Sequencing.</title>
        <authorList>
            <person name="Lai Q."/>
            <person name="Li C."/>
            <person name="Shao Z."/>
        </authorList>
    </citation>
    <scope>NUCLEOTIDE SEQUENCE [LARGE SCALE GENOMIC DNA]</scope>
    <source>
        <strain evidence="3 4">YTM-1</strain>
    </source>
</reference>
<dbReference type="SUPFAM" id="SSF64167">
    <property type="entry name" value="SurE-like"/>
    <property type="match status" value="1"/>
</dbReference>
<dbReference type="OrthoDB" id="9780815at2"/>
<comment type="caution">
    <text evidence="3">The sequence shown here is derived from an EMBL/GenBank/DDBJ whole genome shotgun (WGS) entry which is preliminary data.</text>
</comment>
<dbReference type="Proteomes" id="UP000285310">
    <property type="component" value="Unassembled WGS sequence"/>
</dbReference>
<organism evidence="3 4">
    <name type="scientific">Salinisphaera japonica YTM-1</name>
    <dbReference type="NCBI Taxonomy" id="1209778"/>
    <lineage>
        <taxon>Bacteria</taxon>
        <taxon>Pseudomonadati</taxon>
        <taxon>Pseudomonadota</taxon>
        <taxon>Gammaproteobacteria</taxon>
        <taxon>Salinisphaerales</taxon>
        <taxon>Salinisphaeraceae</taxon>
        <taxon>Salinisphaera</taxon>
    </lineage>
</organism>
<accession>A0A423Q0C3</accession>
<dbReference type="RefSeq" id="WP_123657102.1">
    <property type="nucleotide sequence ID" value="NZ_AYKG01000005.1"/>
</dbReference>
<evidence type="ECO:0000313" key="3">
    <source>
        <dbReference type="EMBL" id="ROO31454.1"/>
    </source>
</evidence>
<dbReference type="AlphaFoldDB" id="A0A423Q0C3"/>
<sequence length="181" mass="19267">MARGIPSVAVSYAGTPERSYRDLSADAIEMREAGVVQRLIASLKTNRHGKALLPAGVGLSVNVPAFDDDTQAGDLAFKFTSISCIGARDDFFVPLNEDASNTDSAPRLGYGRVDDDEAAGLGIDFNCPQDQTPKGVPPAEAVALNNGFVTVTPIQVTVQAFRSQRNAARIRVQDLVTDSTR</sequence>
<comment type="catalytic activity">
    <reaction evidence="1">
        <text>a ribonucleoside 5'-phosphate + H2O = a ribonucleoside + phosphate</text>
        <dbReference type="Rhea" id="RHEA:12484"/>
        <dbReference type="ChEBI" id="CHEBI:15377"/>
        <dbReference type="ChEBI" id="CHEBI:18254"/>
        <dbReference type="ChEBI" id="CHEBI:43474"/>
        <dbReference type="ChEBI" id="CHEBI:58043"/>
        <dbReference type="EC" id="3.1.3.5"/>
    </reaction>
</comment>
<dbReference type="EC" id="3.1.3.5" evidence="2"/>
<evidence type="ECO:0000256" key="1">
    <source>
        <dbReference type="ARBA" id="ARBA00000815"/>
    </source>
</evidence>
<dbReference type="GO" id="GO:0008253">
    <property type="term" value="F:5'-nucleotidase activity"/>
    <property type="evidence" value="ECO:0007669"/>
    <property type="project" value="UniProtKB-EC"/>
</dbReference>